<dbReference type="InterPro" id="IPR027417">
    <property type="entry name" value="P-loop_NTPase"/>
</dbReference>
<reference evidence="2" key="2">
    <citation type="submission" date="2021-04" db="EMBL/GenBank/DDBJ databases">
        <authorList>
            <person name="Gilroy R."/>
        </authorList>
    </citation>
    <scope>NUCLEOTIDE SEQUENCE</scope>
    <source>
        <strain evidence="2">CHK130-7132</strain>
    </source>
</reference>
<dbReference type="EMBL" id="DWWC01000207">
    <property type="protein sequence ID" value="HJC70002.1"/>
    <property type="molecule type" value="Genomic_DNA"/>
</dbReference>
<sequence length="102" mass="10658">MSRRRDRTAPLHERLEALERALAALDGIAPGPAVDSTRELLARIDHRRALSAEHTVIGLFGATGSGKSSLLNALVGRDIARAAVRRPTTSAPLAAVLGDAGS</sequence>
<evidence type="ECO:0000259" key="1">
    <source>
        <dbReference type="Pfam" id="PF00350"/>
    </source>
</evidence>
<evidence type="ECO:0000313" key="3">
    <source>
        <dbReference type="Proteomes" id="UP000823854"/>
    </source>
</evidence>
<organism evidence="2 3">
    <name type="scientific">Candidatus Brachybacterium intestinipullorum</name>
    <dbReference type="NCBI Taxonomy" id="2838512"/>
    <lineage>
        <taxon>Bacteria</taxon>
        <taxon>Bacillati</taxon>
        <taxon>Actinomycetota</taxon>
        <taxon>Actinomycetes</taxon>
        <taxon>Micrococcales</taxon>
        <taxon>Dermabacteraceae</taxon>
        <taxon>Brachybacterium</taxon>
    </lineage>
</organism>
<reference evidence="2" key="1">
    <citation type="journal article" date="2021" name="PeerJ">
        <title>Extensive microbial diversity within the chicken gut microbiome revealed by metagenomics and culture.</title>
        <authorList>
            <person name="Gilroy R."/>
            <person name="Ravi A."/>
            <person name="Getino M."/>
            <person name="Pursley I."/>
            <person name="Horton D.L."/>
            <person name="Alikhan N.F."/>
            <person name="Baker D."/>
            <person name="Gharbi K."/>
            <person name="Hall N."/>
            <person name="Watson M."/>
            <person name="Adriaenssens E.M."/>
            <person name="Foster-Nyarko E."/>
            <person name="Jarju S."/>
            <person name="Secka A."/>
            <person name="Antonio M."/>
            <person name="Oren A."/>
            <person name="Chaudhuri R.R."/>
            <person name="La Ragione R."/>
            <person name="Hildebrand F."/>
            <person name="Pallen M.J."/>
        </authorList>
    </citation>
    <scope>NUCLEOTIDE SEQUENCE</scope>
    <source>
        <strain evidence="2">CHK130-7132</strain>
    </source>
</reference>
<proteinExistence type="predicted"/>
<evidence type="ECO:0000313" key="2">
    <source>
        <dbReference type="EMBL" id="HJC70002.1"/>
    </source>
</evidence>
<accession>A0A9D2TIR7</accession>
<gene>
    <name evidence="2" type="ORF">H9932_10045</name>
</gene>
<dbReference type="Pfam" id="PF00350">
    <property type="entry name" value="Dynamin_N"/>
    <property type="match status" value="1"/>
</dbReference>
<name>A0A9D2TIR7_9MICO</name>
<feature type="domain" description="Dynamin N-terminal" evidence="1">
    <location>
        <begin position="57"/>
        <end position="95"/>
    </location>
</feature>
<comment type="caution">
    <text evidence="2">The sequence shown here is derived from an EMBL/GenBank/DDBJ whole genome shotgun (WGS) entry which is preliminary data.</text>
</comment>
<feature type="non-terminal residue" evidence="2">
    <location>
        <position position="102"/>
    </location>
</feature>
<dbReference type="Proteomes" id="UP000823854">
    <property type="component" value="Unassembled WGS sequence"/>
</dbReference>
<dbReference type="AlphaFoldDB" id="A0A9D2TIR7"/>
<dbReference type="Gene3D" id="3.40.50.300">
    <property type="entry name" value="P-loop containing nucleotide triphosphate hydrolases"/>
    <property type="match status" value="1"/>
</dbReference>
<dbReference type="InterPro" id="IPR045063">
    <property type="entry name" value="Dynamin_N"/>
</dbReference>
<dbReference type="SUPFAM" id="SSF52540">
    <property type="entry name" value="P-loop containing nucleoside triphosphate hydrolases"/>
    <property type="match status" value="1"/>
</dbReference>
<protein>
    <submittedName>
        <fullName evidence="2">Dynamin family protein</fullName>
    </submittedName>
</protein>